<dbReference type="EMBL" id="KB467865">
    <property type="protein sequence ID" value="PCH36080.1"/>
    <property type="molecule type" value="Genomic_DNA"/>
</dbReference>
<evidence type="ECO:0008006" key="3">
    <source>
        <dbReference type="Google" id="ProtNLM"/>
    </source>
</evidence>
<name>A0A2H3J1F0_WOLCO</name>
<organism evidence="1 2">
    <name type="scientific">Wolfiporia cocos (strain MD-104)</name>
    <name type="common">Brown rot fungus</name>
    <dbReference type="NCBI Taxonomy" id="742152"/>
    <lineage>
        <taxon>Eukaryota</taxon>
        <taxon>Fungi</taxon>
        <taxon>Dikarya</taxon>
        <taxon>Basidiomycota</taxon>
        <taxon>Agaricomycotina</taxon>
        <taxon>Agaricomycetes</taxon>
        <taxon>Polyporales</taxon>
        <taxon>Phaeolaceae</taxon>
        <taxon>Wolfiporia</taxon>
    </lineage>
</organism>
<feature type="non-terminal residue" evidence="1">
    <location>
        <position position="505"/>
    </location>
</feature>
<dbReference type="OrthoDB" id="2422225at2759"/>
<dbReference type="Proteomes" id="UP000218811">
    <property type="component" value="Unassembled WGS sequence"/>
</dbReference>
<dbReference type="STRING" id="742152.A0A2H3J1F0"/>
<evidence type="ECO:0000313" key="2">
    <source>
        <dbReference type="Proteomes" id="UP000218811"/>
    </source>
</evidence>
<dbReference type="AlphaFoldDB" id="A0A2H3J1F0"/>
<reference evidence="1 2" key="1">
    <citation type="journal article" date="2012" name="Science">
        <title>The Paleozoic origin of enzymatic lignin decomposition reconstructed from 31 fungal genomes.</title>
        <authorList>
            <person name="Floudas D."/>
            <person name="Binder M."/>
            <person name="Riley R."/>
            <person name="Barry K."/>
            <person name="Blanchette R.A."/>
            <person name="Henrissat B."/>
            <person name="Martinez A.T."/>
            <person name="Otillar R."/>
            <person name="Spatafora J.W."/>
            <person name="Yadav J.S."/>
            <person name="Aerts A."/>
            <person name="Benoit I."/>
            <person name="Boyd A."/>
            <person name="Carlson A."/>
            <person name="Copeland A."/>
            <person name="Coutinho P.M."/>
            <person name="de Vries R.P."/>
            <person name="Ferreira P."/>
            <person name="Findley K."/>
            <person name="Foster B."/>
            <person name="Gaskell J."/>
            <person name="Glotzer D."/>
            <person name="Gorecki P."/>
            <person name="Heitman J."/>
            <person name="Hesse C."/>
            <person name="Hori C."/>
            <person name="Igarashi K."/>
            <person name="Jurgens J.A."/>
            <person name="Kallen N."/>
            <person name="Kersten P."/>
            <person name="Kohler A."/>
            <person name="Kuees U."/>
            <person name="Kumar T.K.A."/>
            <person name="Kuo A."/>
            <person name="LaButti K."/>
            <person name="Larrondo L.F."/>
            <person name="Lindquist E."/>
            <person name="Ling A."/>
            <person name="Lombard V."/>
            <person name="Lucas S."/>
            <person name="Lundell T."/>
            <person name="Martin R."/>
            <person name="McLaughlin D.J."/>
            <person name="Morgenstern I."/>
            <person name="Morin E."/>
            <person name="Murat C."/>
            <person name="Nagy L.G."/>
            <person name="Nolan M."/>
            <person name="Ohm R.A."/>
            <person name="Patyshakuliyeva A."/>
            <person name="Rokas A."/>
            <person name="Ruiz-Duenas F.J."/>
            <person name="Sabat G."/>
            <person name="Salamov A."/>
            <person name="Samejima M."/>
            <person name="Schmutz J."/>
            <person name="Slot J.C."/>
            <person name="St John F."/>
            <person name="Stenlid J."/>
            <person name="Sun H."/>
            <person name="Sun S."/>
            <person name="Syed K."/>
            <person name="Tsang A."/>
            <person name="Wiebenga A."/>
            <person name="Young D."/>
            <person name="Pisabarro A."/>
            <person name="Eastwood D.C."/>
            <person name="Martin F."/>
            <person name="Cullen D."/>
            <person name="Grigoriev I.V."/>
            <person name="Hibbett D.S."/>
        </authorList>
    </citation>
    <scope>NUCLEOTIDE SEQUENCE [LARGE SCALE GENOMIC DNA]</scope>
    <source>
        <strain evidence="1 2">MD-104</strain>
    </source>
</reference>
<evidence type="ECO:0000313" key="1">
    <source>
        <dbReference type="EMBL" id="PCH36080.1"/>
    </source>
</evidence>
<feature type="non-terminal residue" evidence="1">
    <location>
        <position position="1"/>
    </location>
</feature>
<proteinExistence type="predicted"/>
<dbReference type="OMA" id="RGYFEHN"/>
<protein>
    <recommendedName>
        <fullName evidence="3">MULE transposase domain-containing protein</fullName>
    </recommendedName>
</protein>
<accession>A0A2H3J1F0</accession>
<sequence>RQNRLYQCSCGMDNAAGNHPSKRGDNPWKDVGCCTWLQLITTYDPKGKRLLAIHEVYGILKHSAACLDQTEMTKSPPIPLHPMIRDYAISLFQKSFTLNLVRTHCRDFAQEKFSHLSGDEILYGDNSYHYILNEHEATSLYHTLNKQLGISQRSAAHTNLGLWFRTDNPRPPSPLLSEACLYYQPHIENVSDRFVIIISTPEQRQLAWKHGHQQLMFLDGTFGFCSARTLLFTPMAFDDLLHGVPLGHILFSACETTKSSGVHADYNSELMHELLGRFRQGLGTNELGESFAPIVGMTDNDTKERYGLSQEWPEILLLLCMFHMWQAWQNGLNKYLRCIPKGPARNEIRKHLAVLLLRLLKEIDVYENAITAFNEEVQHFKSSKFEHNALTRSQAKGALLFLAYLQSYLKSHSFWLSWSLAGAQEAARRLNIPVEQVARTTNPLESFQGRLKNNYFGSYLRSGRLPRLDLWIIILVTKVLPEFFQTRKERRARGEYYQSKRQALP</sequence>
<keyword evidence="2" id="KW-1185">Reference proteome</keyword>
<gene>
    <name evidence="1" type="ORF">WOLCODRAFT_33646</name>
</gene>